<feature type="chain" id="PRO_5039940330" evidence="11">
    <location>
        <begin position="23"/>
        <end position="438"/>
    </location>
</feature>
<keyword evidence="10" id="KW-0472">Membrane</keyword>
<dbReference type="InterPro" id="IPR001368">
    <property type="entry name" value="TNFR/NGFR_Cys_rich_reg"/>
</dbReference>
<dbReference type="Proteomes" id="UP000001554">
    <property type="component" value="Chromosome 14"/>
</dbReference>
<feature type="region of interest" description="Disordered" evidence="9">
    <location>
        <begin position="333"/>
        <end position="356"/>
    </location>
</feature>
<comment type="subcellular location">
    <subcellularLocation>
        <location evidence="1">Secreted</location>
    </subcellularLocation>
</comment>
<feature type="signal peptide" evidence="11">
    <location>
        <begin position="1"/>
        <end position="22"/>
    </location>
</feature>
<dbReference type="OrthoDB" id="10031141at2759"/>
<keyword evidence="5" id="KW-0677">Repeat</keyword>
<reference evidence="13" key="1">
    <citation type="journal article" date="2020" name="Nat. Ecol. Evol.">
        <title>Deeply conserved synteny resolves early events in vertebrate evolution.</title>
        <authorList>
            <person name="Simakov O."/>
            <person name="Marletaz F."/>
            <person name="Yue J.X."/>
            <person name="O'Connell B."/>
            <person name="Jenkins J."/>
            <person name="Brandt A."/>
            <person name="Calef R."/>
            <person name="Tung C.H."/>
            <person name="Huang T.K."/>
            <person name="Schmutz J."/>
            <person name="Satoh N."/>
            <person name="Yu J.K."/>
            <person name="Putnam N.H."/>
            <person name="Green R.E."/>
            <person name="Rokhsar D.S."/>
        </authorList>
    </citation>
    <scope>NUCLEOTIDE SEQUENCE [LARGE SCALE GENOMIC DNA]</scope>
    <source>
        <strain evidence="13">S238N-H82</strain>
    </source>
</reference>
<evidence type="ECO:0000256" key="9">
    <source>
        <dbReference type="SAM" id="MobiDB-lite"/>
    </source>
</evidence>
<keyword evidence="6 8" id="KW-1015">Disulfide bond</keyword>
<dbReference type="SMART" id="SM00208">
    <property type="entry name" value="TNFR"/>
    <property type="match status" value="4"/>
</dbReference>
<keyword evidence="4 11" id="KW-0732">Signal</keyword>
<evidence type="ECO:0000256" key="1">
    <source>
        <dbReference type="ARBA" id="ARBA00004613"/>
    </source>
</evidence>
<evidence type="ECO:0000313" key="13">
    <source>
        <dbReference type="Proteomes" id="UP000001554"/>
    </source>
</evidence>
<keyword evidence="10" id="KW-1133">Transmembrane helix</keyword>
<dbReference type="PANTHER" id="PTHR23097">
    <property type="entry name" value="TUMOR NECROSIS FACTOR RECEPTOR SUPERFAMILY MEMBER"/>
    <property type="match status" value="1"/>
</dbReference>
<evidence type="ECO:0000256" key="4">
    <source>
        <dbReference type="ARBA" id="ARBA00022729"/>
    </source>
</evidence>
<dbReference type="InterPro" id="IPR052459">
    <property type="entry name" value="TNFRSF_decoy_receptor"/>
</dbReference>
<name>A0A9J7MBH2_BRAFL</name>
<sequence length="438" mass="47080">MRLSIVRTCVLILLLSDQQAEAPNKTCNEITEYSHAAAGFCCKKCPAGTYLKHDCLQDHGAPTCAICPPGTYTQYDNHLRHCLRCHIPCNPLFGFIETKTCQPHHNRQCTCEEGMHRVHEVCVLIHQKPCPPGQGVVQKGSHRSNPVCEDCPPGTFSSKPSVTKPCRTWRNCAAQGLETKIGGTSTRNTKCGGPLASQQTKPVTIPVTSTGSSVAATTTATTAAALNAFVDALIPTSGTPLTSPHKITAKKDDTNMGQVPKDLDNSNKNTNHHSQSAQLLALIFIGVAILLIIIITLVWKKVKKQRGKQNDDTPNRGHDGPAQEQLLDQQDAQDGEGAGVGDQAPANGQGQLDVAQGTGDVHEGAVQPLQLVDATMIQMQQQTALVDARRQLVIYSQSTTIQQQNDFGSPNNVQVGQGNHINIGIENGAAQSEEFDEE</sequence>
<evidence type="ECO:0000256" key="2">
    <source>
        <dbReference type="ARBA" id="ARBA00022525"/>
    </source>
</evidence>
<dbReference type="RefSeq" id="XP_035698158.1">
    <property type="nucleotide sequence ID" value="XM_035842265.1"/>
</dbReference>
<keyword evidence="2" id="KW-0964">Secreted</keyword>
<keyword evidence="3" id="KW-0053">Apoptosis</keyword>
<evidence type="ECO:0000256" key="7">
    <source>
        <dbReference type="ARBA" id="ARBA00023180"/>
    </source>
</evidence>
<dbReference type="GeneID" id="118431147"/>
<keyword evidence="10" id="KW-0812">Transmembrane</keyword>
<protein>
    <submittedName>
        <fullName evidence="14">Tumor necrosis factor receptor superfamily member 21-like</fullName>
    </submittedName>
</protein>
<evidence type="ECO:0000259" key="12">
    <source>
        <dbReference type="PROSITE" id="PS50050"/>
    </source>
</evidence>
<comment type="caution">
    <text evidence="8">Lacks conserved residue(s) required for the propagation of feature annotation.</text>
</comment>
<evidence type="ECO:0000256" key="10">
    <source>
        <dbReference type="SAM" id="Phobius"/>
    </source>
</evidence>
<evidence type="ECO:0000256" key="5">
    <source>
        <dbReference type="ARBA" id="ARBA00022737"/>
    </source>
</evidence>
<keyword evidence="7" id="KW-0325">Glycoprotein</keyword>
<accession>A0A9J7MBH2</accession>
<feature type="transmembrane region" description="Helical" evidence="10">
    <location>
        <begin position="279"/>
        <end position="299"/>
    </location>
</feature>
<feature type="disulfide bond" evidence="8">
    <location>
        <begin position="67"/>
        <end position="82"/>
    </location>
</feature>
<dbReference type="PROSITE" id="PS50050">
    <property type="entry name" value="TNFR_NGFR_2"/>
    <property type="match status" value="1"/>
</dbReference>
<feature type="domain" description="TNFR-Cys" evidence="12">
    <location>
        <begin position="66"/>
        <end position="109"/>
    </location>
</feature>
<reference evidence="14" key="2">
    <citation type="submission" date="2025-08" db="UniProtKB">
        <authorList>
            <consortium name="RefSeq"/>
        </authorList>
    </citation>
    <scope>IDENTIFICATION</scope>
    <source>
        <strain evidence="14">S238N-H82</strain>
        <tissue evidence="14">Testes</tissue>
    </source>
</reference>
<proteinExistence type="predicted"/>
<dbReference type="PANTHER" id="PTHR23097:SF181">
    <property type="entry name" value="CASPASE-8-LIKE"/>
    <property type="match status" value="1"/>
</dbReference>
<dbReference type="SUPFAM" id="SSF57586">
    <property type="entry name" value="TNF receptor-like"/>
    <property type="match status" value="2"/>
</dbReference>
<dbReference type="Pfam" id="PF00020">
    <property type="entry name" value="TNFR_c6"/>
    <property type="match status" value="2"/>
</dbReference>
<evidence type="ECO:0000256" key="8">
    <source>
        <dbReference type="PROSITE-ProRule" id="PRU00206"/>
    </source>
</evidence>
<dbReference type="GO" id="GO:0006915">
    <property type="term" value="P:apoptotic process"/>
    <property type="evidence" value="ECO:0007669"/>
    <property type="project" value="UniProtKB-KW"/>
</dbReference>
<feature type="repeat" description="TNFR-Cys" evidence="8">
    <location>
        <begin position="66"/>
        <end position="109"/>
    </location>
</feature>
<dbReference type="KEGG" id="bfo:118431147"/>
<evidence type="ECO:0000256" key="11">
    <source>
        <dbReference type="SAM" id="SignalP"/>
    </source>
</evidence>
<gene>
    <name evidence="14" type="primary">LOC118431147</name>
</gene>
<evidence type="ECO:0000256" key="3">
    <source>
        <dbReference type="ARBA" id="ARBA00022703"/>
    </source>
</evidence>
<dbReference type="GO" id="GO:0005576">
    <property type="term" value="C:extracellular region"/>
    <property type="evidence" value="ECO:0007669"/>
    <property type="project" value="UniProtKB-SubCell"/>
</dbReference>
<dbReference type="OMA" id="NPVCEDC"/>
<evidence type="ECO:0000313" key="14">
    <source>
        <dbReference type="RefSeq" id="XP_035698158.1"/>
    </source>
</evidence>
<feature type="region of interest" description="Disordered" evidence="9">
    <location>
        <begin position="240"/>
        <end position="271"/>
    </location>
</feature>
<keyword evidence="13" id="KW-1185">Reference proteome</keyword>
<evidence type="ECO:0000256" key="6">
    <source>
        <dbReference type="ARBA" id="ARBA00023157"/>
    </source>
</evidence>
<dbReference type="AlphaFoldDB" id="A0A9J7MBH2"/>
<organism evidence="13 14">
    <name type="scientific">Branchiostoma floridae</name>
    <name type="common">Florida lancelet</name>
    <name type="synonym">Amphioxus</name>
    <dbReference type="NCBI Taxonomy" id="7739"/>
    <lineage>
        <taxon>Eukaryota</taxon>
        <taxon>Metazoa</taxon>
        <taxon>Chordata</taxon>
        <taxon>Cephalochordata</taxon>
        <taxon>Leptocardii</taxon>
        <taxon>Amphioxiformes</taxon>
        <taxon>Branchiostomatidae</taxon>
        <taxon>Branchiostoma</taxon>
    </lineage>
</organism>
<dbReference type="Gene3D" id="2.10.50.10">
    <property type="entry name" value="Tumor Necrosis Factor Receptor, subunit A, domain 2"/>
    <property type="match status" value="2"/>
</dbReference>